<organism evidence="4 5">
    <name type="scientific">Marinobacter vulgaris</name>
    <dbReference type="NCBI Taxonomy" id="1928331"/>
    <lineage>
        <taxon>Bacteria</taxon>
        <taxon>Pseudomonadati</taxon>
        <taxon>Pseudomonadota</taxon>
        <taxon>Gammaproteobacteria</taxon>
        <taxon>Pseudomonadales</taxon>
        <taxon>Marinobacteraceae</taxon>
        <taxon>Marinobacter</taxon>
    </lineage>
</organism>
<feature type="domain" description="FAD dependent oxidoreductase" evidence="3">
    <location>
        <begin position="3"/>
        <end position="403"/>
    </location>
</feature>
<dbReference type="Gene3D" id="3.50.50.60">
    <property type="entry name" value="FAD/NAD(P)-binding domain"/>
    <property type="match status" value="2"/>
</dbReference>
<keyword evidence="2" id="KW-0560">Oxidoreductase</keyword>
<name>A0A2V3ZND9_9GAMM</name>
<dbReference type="GO" id="GO:0008718">
    <property type="term" value="F:D-amino-acid dehydrogenase activity"/>
    <property type="evidence" value="ECO:0007669"/>
    <property type="project" value="TreeGrafter"/>
</dbReference>
<dbReference type="GO" id="GO:0005886">
    <property type="term" value="C:plasma membrane"/>
    <property type="evidence" value="ECO:0007669"/>
    <property type="project" value="TreeGrafter"/>
</dbReference>
<dbReference type="GO" id="GO:0055130">
    <property type="term" value="P:D-alanine catabolic process"/>
    <property type="evidence" value="ECO:0007669"/>
    <property type="project" value="TreeGrafter"/>
</dbReference>
<proteinExistence type="inferred from homology"/>
<evidence type="ECO:0000259" key="3">
    <source>
        <dbReference type="Pfam" id="PF01266"/>
    </source>
</evidence>
<dbReference type="InterPro" id="IPR036188">
    <property type="entry name" value="FAD/NAD-bd_sf"/>
</dbReference>
<comment type="similarity">
    <text evidence="1">Belongs to the DadA oxidoreductase family.</text>
</comment>
<evidence type="ECO:0000313" key="4">
    <source>
        <dbReference type="EMBL" id="PXX93311.1"/>
    </source>
</evidence>
<gene>
    <name evidence="4" type="ORF">DIT71_00470</name>
</gene>
<evidence type="ECO:0000256" key="1">
    <source>
        <dbReference type="ARBA" id="ARBA00009410"/>
    </source>
</evidence>
<comment type="caution">
    <text evidence="4">The sequence shown here is derived from an EMBL/GenBank/DDBJ whole genome shotgun (WGS) entry which is preliminary data.</text>
</comment>
<accession>A0A2V3ZND9</accession>
<dbReference type="InterPro" id="IPR006076">
    <property type="entry name" value="FAD-dep_OxRdtase"/>
</dbReference>
<protein>
    <submittedName>
        <fullName evidence="4">FAD-dependent oxidoreductase</fullName>
    </submittedName>
</protein>
<evidence type="ECO:0000313" key="5">
    <source>
        <dbReference type="Proteomes" id="UP000253987"/>
    </source>
</evidence>
<dbReference type="Pfam" id="PF01266">
    <property type="entry name" value="DAO"/>
    <property type="match status" value="1"/>
</dbReference>
<evidence type="ECO:0000256" key="2">
    <source>
        <dbReference type="ARBA" id="ARBA00023002"/>
    </source>
</evidence>
<reference evidence="5" key="1">
    <citation type="submission" date="2018-05" db="EMBL/GenBank/DDBJ databases">
        <authorList>
            <person name="Lu D."/>
        </authorList>
    </citation>
    <scope>NUCLEOTIDE SEQUENCE [LARGE SCALE GENOMIC DNA]</scope>
    <source>
        <strain evidence="5">F01</strain>
    </source>
</reference>
<dbReference type="EMBL" id="QFWX01000001">
    <property type="protein sequence ID" value="PXX93311.1"/>
    <property type="molecule type" value="Genomic_DNA"/>
</dbReference>
<dbReference type="SUPFAM" id="SSF54373">
    <property type="entry name" value="FAD-linked reductases, C-terminal domain"/>
    <property type="match status" value="1"/>
</dbReference>
<dbReference type="PANTHER" id="PTHR13847:SF280">
    <property type="entry name" value="D-AMINO ACID DEHYDROGENASE"/>
    <property type="match status" value="1"/>
</dbReference>
<dbReference type="AlphaFoldDB" id="A0A2V3ZND9"/>
<sequence length="424" mass="46430">MHIVVVGGGVVGMTTAYELSRRGHRVTVLERHGIAGNETSKGNAAQRSYGVVYPWADPAMVLKAIPWLFKKDGPLKMSVPPSLETLRFMFATLRYARSPGLFGLNKRAMLRLGIHSRERFLALEQELDLQFDGDHQGLLHLASTPEALESYRHTQQLLDELGIPSRLLTPEQVREAEPGMTGDGPLYGALSYDTDGTGDCHLFSRELAKACESKGVGVRYNTETEHLLANDHRITGVDVRNRDGTSETIEADAVVICAGCWSGQLTRQLGLKLPIYPVKGYSFTVPLSDPERAPVSTVHDDNYKVVSTRLGDRLRASGFVELADFNRDIPEARLATIRQSVESRFPGCADLLAAETWTGFRPMTPDGPPIIGRGPRDNLFLNTGHGTFGWTLSTGSAAVIAQLIDGEEPSVCLDAFRPGRFAES</sequence>
<dbReference type="GO" id="GO:0005737">
    <property type="term" value="C:cytoplasm"/>
    <property type="evidence" value="ECO:0007669"/>
    <property type="project" value="TreeGrafter"/>
</dbReference>
<keyword evidence="5" id="KW-1185">Reference proteome</keyword>
<dbReference type="OrthoDB" id="9805337at2"/>
<dbReference type="NCBIfam" id="NF001933">
    <property type="entry name" value="PRK00711.1"/>
    <property type="match status" value="1"/>
</dbReference>
<dbReference type="Gene3D" id="3.30.9.10">
    <property type="entry name" value="D-Amino Acid Oxidase, subunit A, domain 2"/>
    <property type="match status" value="1"/>
</dbReference>
<dbReference type="PANTHER" id="PTHR13847">
    <property type="entry name" value="SARCOSINE DEHYDROGENASE-RELATED"/>
    <property type="match status" value="1"/>
</dbReference>
<dbReference type="RefSeq" id="WP_114611240.1">
    <property type="nucleotide sequence ID" value="NZ_QFWX01000001.1"/>
</dbReference>
<dbReference type="Proteomes" id="UP000253987">
    <property type="component" value="Unassembled WGS sequence"/>
</dbReference>
<dbReference type="SUPFAM" id="SSF51905">
    <property type="entry name" value="FAD/NAD(P)-binding domain"/>
    <property type="match status" value="1"/>
</dbReference>
<reference evidence="4 5" key="2">
    <citation type="submission" date="2018-06" db="EMBL/GenBank/DDBJ databases">
        <title>Marinobactersediminissp. nov, a moderately halophilic bacterium isolated from marine solar saltern.</title>
        <authorList>
            <person name="Zhang Y."/>
        </authorList>
    </citation>
    <scope>NUCLEOTIDE SEQUENCE [LARGE SCALE GENOMIC DNA]</scope>
    <source>
        <strain evidence="4 5">F01</strain>
    </source>
</reference>